<dbReference type="EMBL" id="JTDE01007920">
    <property type="protein sequence ID" value="KAF7236163.1"/>
    <property type="molecule type" value="Genomic_DNA"/>
</dbReference>
<accession>A0A8S9YEI4</accession>
<keyword evidence="2" id="KW-1185">Reference proteome</keyword>
<evidence type="ECO:0000313" key="1">
    <source>
        <dbReference type="EMBL" id="KAF7236163.1"/>
    </source>
</evidence>
<proteinExistence type="predicted"/>
<protein>
    <submittedName>
        <fullName evidence="1">Uncharacterized protein</fullName>
    </submittedName>
</protein>
<dbReference type="Proteomes" id="UP000822476">
    <property type="component" value="Unassembled WGS sequence"/>
</dbReference>
<name>A0A8S9YEI4_9TREM</name>
<evidence type="ECO:0000313" key="2">
    <source>
        <dbReference type="Proteomes" id="UP000822476"/>
    </source>
</evidence>
<dbReference type="AlphaFoldDB" id="A0A8S9YEI4"/>
<gene>
    <name evidence="1" type="ORF">EG68_11897</name>
</gene>
<comment type="caution">
    <text evidence="1">The sequence shown here is derived from an EMBL/GenBank/DDBJ whole genome shotgun (WGS) entry which is preliminary data.</text>
</comment>
<organism evidence="1 2">
    <name type="scientific">Paragonimus skrjabini miyazakii</name>
    <dbReference type="NCBI Taxonomy" id="59628"/>
    <lineage>
        <taxon>Eukaryota</taxon>
        <taxon>Metazoa</taxon>
        <taxon>Spiralia</taxon>
        <taxon>Lophotrochozoa</taxon>
        <taxon>Platyhelminthes</taxon>
        <taxon>Trematoda</taxon>
        <taxon>Digenea</taxon>
        <taxon>Plagiorchiida</taxon>
        <taxon>Troglotremata</taxon>
        <taxon>Troglotrematidae</taxon>
        <taxon>Paragonimus</taxon>
    </lineage>
</organism>
<reference evidence="1" key="1">
    <citation type="submission" date="2019-07" db="EMBL/GenBank/DDBJ databases">
        <title>Annotation for the trematode Paragonimus miyazaki's.</title>
        <authorList>
            <person name="Choi Y.-J."/>
        </authorList>
    </citation>
    <scope>NUCLEOTIDE SEQUENCE</scope>
    <source>
        <strain evidence="1">Japan</strain>
    </source>
</reference>
<sequence>MGAACFSTVVYCLLSTVTMSLSDDVDSLC</sequence>